<evidence type="ECO:0000313" key="2">
    <source>
        <dbReference type="EMBL" id="CAA9547981.1"/>
    </source>
</evidence>
<feature type="region of interest" description="Disordered" evidence="1">
    <location>
        <begin position="22"/>
        <end position="62"/>
    </location>
</feature>
<evidence type="ECO:0000256" key="1">
    <source>
        <dbReference type="SAM" id="MobiDB-lite"/>
    </source>
</evidence>
<name>A0A6J4UGH5_9BACT</name>
<gene>
    <name evidence="2" type="ORF">AVDCRST_MAG87-631</name>
</gene>
<protein>
    <submittedName>
        <fullName evidence="2">Uncharacterized protein</fullName>
    </submittedName>
</protein>
<accession>A0A6J4UGH5</accession>
<dbReference type="AlphaFoldDB" id="A0A6J4UGH5"/>
<sequence length="62" mass="6879">MPLDRDLLRQWMRIKKGTDASARGGFQNLAKPVRGGYHPGTIPSSAHRSDRQARFGTSGWLA</sequence>
<organism evidence="2">
    <name type="scientific">uncultured Thermomicrobiales bacterium</name>
    <dbReference type="NCBI Taxonomy" id="1645740"/>
    <lineage>
        <taxon>Bacteria</taxon>
        <taxon>Pseudomonadati</taxon>
        <taxon>Thermomicrobiota</taxon>
        <taxon>Thermomicrobia</taxon>
        <taxon>Thermomicrobiales</taxon>
        <taxon>environmental samples</taxon>
    </lineage>
</organism>
<reference evidence="2" key="1">
    <citation type="submission" date="2020-02" db="EMBL/GenBank/DDBJ databases">
        <authorList>
            <person name="Meier V. D."/>
        </authorList>
    </citation>
    <scope>NUCLEOTIDE SEQUENCE</scope>
    <source>
        <strain evidence="2">AVDCRST_MAG87</strain>
    </source>
</reference>
<proteinExistence type="predicted"/>
<dbReference type="EMBL" id="CADCWJ010000156">
    <property type="protein sequence ID" value="CAA9547981.1"/>
    <property type="molecule type" value="Genomic_DNA"/>
</dbReference>